<dbReference type="EMBL" id="AM431725">
    <property type="protein sequence ID" value="CAN67002.1"/>
    <property type="molecule type" value="Genomic_DNA"/>
</dbReference>
<name>A5APT4_VITVI</name>
<feature type="region of interest" description="Disordered" evidence="1">
    <location>
        <begin position="79"/>
        <end position="98"/>
    </location>
</feature>
<sequence>MAWMQSHGNFSHPEVISYELLEGEVFNSKFCINPLEPISMAIERRRHQLSPYRRRLLKPLYPARPLQELDGRGIVDDARGELSSRRPGSTEEAPHAPVKAVVAGSVLGRRRQAATAGSIPGRRRQAAATGSTPGRRRWNTAANTAQVALVEAARKVDSLDQLQGPSTTPLSPPLPPL</sequence>
<feature type="region of interest" description="Disordered" evidence="1">
    <location>
        <begin position="113"/>
        <end position="139"/>
    </location>
</feature>
<feature type="region of interest" description="Disordered" evidence="1">
    <location>
        <begin position="158"/>
        <end position="177"/>
    </location>
</feature>
<gene>
    <name evidence="2" type="ORF">VITISV_034581</name>
</gene>
<evidence type="ECO:0000313" key="2">
    <source>
        <dbReference type="EMBL" id="CAN67002.1"/>
    </source>
</evidence>
<accession>A5APT4</accession>
<proteinExistence type="predicted"/>
<dbReference type="AlphaFoldDB" id="A5APT4"/>
<protein>
    <submittedName>
        <fullName evidence="2">Uncharacterized protein</fullName>
    </submittedName>
</protein>
<reference evidence="2" key="1">
    <citation type="journal article" date="2007" name="PLoS ONE">
        <title>The first genome sequence of an elite grapevine cultivar (Pinot noir Vitis vinifera L.): coping with a highly heterozygous genome.</title>
        <authorList>
            <person name="Velasco R."/>
            <person name="Zharkikh A."/>
            <person name="Troggio M."/>
            <person name="Cartwright D.A."/>
            <person name="Cestaro A."/>
            <person name="Pruss D."/>
            <person name="Pindo M."/>
            <person name="FitzGerald L.M."/>
            <person name="Vezzulli S."/>
            <person name="Reid J."/>
            <person name="Malacarne G."/>
            <person name="Iliev D."/>
            <person name="Coppola G."/>
            <person name="Wardell B."/>
            <person name="Micheletti D."/>
            <person name="Macalma T."/>
            <person name="Facci M."/>
            <person name="Mitchell J.T."/>
            <person name="Perazzolli M."/>
            <person name="Eldredge G."/>
            <person name="Gatto P."/>
            <person name="Oyzerski R."/>
            <person name="Moretto M."/>
            <person name="Gutin N."/>
            <person name="Stefanini M."/>
            <person name="Chen Y."/>
            <person name="Segala C."/>
            <person name="Davenport C."/>
            <person name="Dematte L."/>
            <person name="Mraz A."/>
            <person name="Battilana J."/>
            <person name="Stormo K."/>
            <person name="Costa F."/>
            <person name="Tao Q."/>
            <person name="Si-Ammour A."/>
            <person name="Harkins T."/>
            <person name="Lackey A."/>
            <person name="Perbost C."/>
            <person name="Taillon B."/>
            <person name="Stella A."/>
            <person name="Solovyev V."/>
            <person name="Fawcett J.A."/>
            <person name="Sterck L."/>
            <person name="Vandepoele K."/>
            <person name="Grando S.M."/>
            <person name="Toppo S."/>
            <person name="Moser C."/>
            <person name="Lanchbury J."/>
            <person name="Bogden R."/>
            <person name="Skolnick M."/>
            <person name="Sgaramella V."/>
            <person name="Bhatnagar S.K."/>
            <person name="Fontana P."/>
            <person name="Gutin A."/>
            <person name="Van de Peer Y."/>
            <person name="Salamini F."/>
            <person name="Viola R."/>
        </authorList>
    </citation>
    <scope>NUCLEOTIDE SEQUENCE</scope>
</reference>
<organism evidence="2">
    <name type="scientific">Vitis vinifera</name>
    <name type="common">Grape</name>
    <dbReference type="NCBI Taxonomy" id="29760"/>
    <lineage>
        <taxon>Eukaryota</taxon>
        <taxon>Viridiplantae</taxon>
        <taxon>Streptophyta</taxon>
        <taxon>Embryophyta</taxon>
        <taxon>Tracheophyta</taxon>
        <taxon>Spermatophyta</taxon>
        <taxon>Magnoliopsida</taxon>
        <taxon>eudicotyledons</taxon>
        <taxon>Gunneridae</taxon>
        <taxon>Pentapetalae</taxon>
        <taxon>rosids</taxon>
        <taxon>Vitales</taxon>
        <taxon>Vitaceae</taxon>
        <taxon>Viteae</taxon>
        <taxon>Vitis</taxon>
    </lineage>
</organism>
<feature type="compositionally biased region" description="Basic and acidic residues" evidence="1">
    <location>
        <begin position="79"/>
        <end position="94"/>
    </location>
</feature>
<evidence type="ECO:0000256" key="1">
    <source>
        <dbReference type="SAM" id="MobiDB-lite"/>
    </source>
</evidence>